<name>A0A5P9Q854_9MICO</name>
<proteinExistence type="predicted"/>
<sequence>MRRVTVRNATFQQWETLLTNRTKRHRAGHVLVQGVRPLTVAVESGLAVREWLVDGDRALSSWASELTARVRAPRYAVAPELLRELGGKEDSAPEVLAVVALPGDDLARLPARAADDGAPLLAVALDRPTSPGNVGTVARSVDAFGGHGVVVTGHAADPYDPKAVRASTGSVFAVPVVTAASAGVVVDALDTGTPLQVVGTDEAGDVELADVDLTLPTLVVTGNETRGLSAQWRDACDVVARIPMRASAASSLNMASATAVVLYESLRQRGTTQRPPV</sequence>
<dbReference type="Pfam" id="PF22655">
    <property type="entry name" value="SpoU_sub_bind_like"/>
    <property type="match status" value="1"/>
</dbReference>
<dbReference type="GO" id="GO:0003723">
    <property type="term" value="F:RNA binding"/>
    <property type="evidence" value="ECO:0007669"/>
    <property type="project" value="InterPro"/>
</dbReference>
<dbReference type="InterPro" id="IPR029028">
    <property type="entry name" value="Alpha/beta_knot_MTases"/>
</dbReference>
<keyword evidence="1 5" id="KW-0489">Methyltransferase</keyword>
<organism evidence="5 6">
    <name type="scientific">Luteimicrobium xylanilyticum</name>
    <dbReference type="NCBI Taxonomy" id="1133546"/>
    <lineage>
        <taxon>Bacteria</taxon>
        <taxon>Bacillati</taxon>
        <taxon>Actinomycetota</taxon>
        <taxon>Actinomycetes</taxon>
        <taxon>Micrococcales</taxon>
        <taxon>Luteimicrobium</taxon>
    </lineage>
</organism>
<dbReference type="InterPro" id="IPR029064">
    <property type="entry name" value="Ribosomal_eL30-like_sf"/>
</dbReference>
<keyword evidence="2 5" id="KW-0808">Transferase</keyword>
<dbReference type="GO" id="GO:0032259">
    <property type="term" value="P:methylation"/>
    <property type="evidence" value="ECO:0007669"/>
    <property type="project" value="UniProtKB-KW"/>
</dbReference>
<dbReference type="OrthoDB" id="9785673at2"/>
<evidence type="ECO:0000313" key="6">
    <source>
        <dbReference type="Proteomes" id="UP000326702"/>
    </source>
</evidence>
<dbReference type="PANTHER" id="PTHR43191:SF2">
    <property type="entry name" value="RRNA METHYLTRANSFERASE 3, MITOCHONDRIAL"/>
    <property type="match status" value="1"/>
</dbReference>
<dbReference type="InterPro" id="IPR001537">
    <property type="entry name" value="SpoU_MeTrfase"/>
</dbReference>
<dbReference type="GO" id="GO:0008173">
    <property type="term" value="F:RNA methyltransferase activity"/>
    <property type="evidence" value="ECO:0007669"/>
    <property type="project" value="InterPro"/>
</dbReference>
<dbReference type="Gene3D" id="3.30.1330.30">
    <property type="match status" value="1"/>
</dbReference>
<feature type="domain" description="tRNA/rRNA methyltransferase SpoU type" evidence="3">
    <location>
        <begin position="121"/>
        <end position="263"/>
    </location>
</feature>
<keyword evidence="6" id="KW-1185">Reference proteome</keyword>
<dbReference type="Pfam" id="PF00588">
    <property type="entry name" value="SpoU_methylase"/>
    <property type="match status" value="1"/>
</dbReference>
<evidence type="ECO:0000259" key="4">
    <source>
        <dbReference type="Pfam" id="PF22655"/>
    </source>
</evidence>
<dbReference type="SUPFAM" id="SSF75217">
    <property type="entry name" value="alpha/beta knot"/>
    <property type="match status" value="1"/>
</dbReference>
<dbReference type="AlphaFoldDB" id="A0A5P9Q854"/>
<dbReference type="KEGG" id="lxl:KDY119_01068"/>
<dbReference type="InterPro" id="IPR054578">
    <property type="entry name" value="SpoU_sub_bind-like_N"/>
</dbReference>
<dbReference type="Gene3D" id="3.40.1280.10">
    <property type="match status" value="1"/>
</dbReference>
<reference evidence="5 6" key="1">
    <citation type="submission" date="2019-10" db="EMBL/GenBank/DDBJ databases">
        <title>Genome sequence of Luteimicrobium xylanilyticum HY-24.</title>
        <authorList>
            <person name="Kim D.Y."/>
            <person name="Park H.-Y."/>
        </authorList>
    </citation>
    <scope>NUCLEOTIDE SEQUENCE [LARGE SCALE GENOMIC DNA]</scope>
    <source>
        <strain evidence="5 6">HY-24</strain>
    </source>
</reference>
<dbReference type="SUPFAM" id="SSF55315">
    <property type="entry name" value="L30e-like"/>
    <property type="match status" value="1"/>
</dbReference>
<protein>
    <submittedName>
        <fullName evidence="5">23S rRNA (Uridine(2479)-2'-O)-methyltransferase</fullName>
        <ecNumber evidence="5">2.1.1.208</ecNumber>
    </submittedName>
</protein>
<dbReference type="Proteomes" id="UP000326702">
    <property type="component" value="Chromosome"/>
</dbReference>
<dbReference type="InterPro" id="IPR051259">
    <property type="entry name" value="rRNA_Methyltransferase"/>
</dbReference>
<dbReference type="EC" id="2.1.1.208" evidence="5"/>
<gene>
    <name evidence="5" type="ORF">KDY119_01068</name>
</gene>
<evidence type="ECO:0000259" key="3">
    <source>
        <dbReference type="Pfam" id="PF00588"/>
    </source>
</evidence>
<dbReference type="InterPro" id="IPR029026">
    <property type="entry name" value="tRNA_m1G_MTases_N"/>
</dbReference>
<dbReference type="GO" id="GO:0006396">
    <property type="term" value="P:RNA processing"/>
    <property type="evidence" value="ECO:0007669"/>
    <property type="project" value="InterPro"/>
</dbReference>
<accession>A0A5P9Q854</accession>
<feature type="domain" description="SpoU L30e-like N-terminal" evidence="4">
    <location>
        <begin position="8"/>
        <end position="97"/>
    </location>
</feature>
<evidence type="ECO:0000313" key="5">
    <source>
        <dbReference type="EMBL" id="QFU97569.1"/>
    </source>
</evidence>
<evidence type="ECO:0000256" key="1">
    <source>
        <dbReference type="ARBA" id="ARBA00022603"/>
    </source>
</evidence>
<dbReference type="RefSeq" id="WP_153022033.1">
    <property type="nucleotide sequence ID" value="NZ_BAABIH010000001.1"/>
</dbReference>
<evidence type="ECO:0000256" key="2">
    <source>
        <dbReference type="ARBA" id="ARBA00022679"/>
    </source>
</evidence>
<dbReference type="EMBL" id="CP045529">
    <property type="protein sequence ID" value="QFU97569.1"/>
    <property type="molecule type" value="Genomic_DNA"/>
</dbReference>
<dbReference type="PANTHER" id="PTHR43191">
    <property type="entry name" value="RRNA METHYLTRANSFERASE 3"/>
    <property type="match status" value="1"/>
</dbReference>